<dbReference type="KEGG" id="cfu:CFU_4316"/>
<reference evidence="1 2" key="5">
    <citation type="journal article" date="2011" name="ISME J.">
        <title>Dual transcriptional profiling of a bacterial/fungal confrontation: Collimonas fungivorans versus Aspergillus niger.</title>
        <authorList>
            <person name="Mela F."/>
            <person name="Fritsche K."/>
            <person name="de Boer W."/>
            <person name="van Veen J.A."/>
            <person name="de Graaff L.H."/>
            <person name="van den Berg M."/>
            <person name="Leveau J.H."/>
        </authorList>
    </citation>
    <scope>NUCLEOTIDE SEQUENCE [LARGE SCALE GENOMIC DNA]</scope>
    <source>
        <strain evidence="1 2">Ter331</strain>
    </source>
</reference>
<evidence type="ECO:0000313" key="1">
    <source>
        <dbReference type="EMBL" id="AEK64137.1"/>
    </source>
</evidence>
<dbReference type="EMBL" id="CP002745">
    <property type="protein sequence ID" value="AEK64137.1"/>
    <property type="molecule type" value="Genomic_DNA"/>
</dbReference>
<proteinExistence type="predicted"/>
<gene>
    <name evidence="1" type="ordered locus">CFU_4316</name>
</gene>
<sequence>MRISSRRIPMRFDGVHSRPNRQVEFTSIFDEMTRFETEQRKCRAGDDRVLFIEHGDRLKNRLRSKSADGKTAI</sequence>
<reference evidence="2" key="6">
    <citation type="submission" date="2011-05" db="EMBL/GenBank/DDBJ databases">
        <title>Complete sequence of Collimonas fungivorans Ter331.</title>
        <authorList>
            <person name="Leveau J.H."/>
        </authorList>
    </citation>
    <scope>NUCLEOTIDE SEQUENCE [LARGE SCALE GENOMIC DNA]</scope>
    <source>
        <strain evidence="2">Ter331</strain>
    </source>
</reference>
<name>G0AFP8_COLFT</name>
<evidence type="ECO:0000313" key="2">
    <source>
        <dbReference type="Proteomes" id="UP000008392"/>
    </source>
</evidence>
<reference evidence="1 2" key="1">
    <citation type="journal article" date="2004" name="Environ. Microbiol.">
        <title>Phylogeny-function analysis of (meta)genomic libraries: screening for expression of ribosomal RNA genes by large-insert library fluorescent in situ hybridization (LIL-FISH).</title>
        <authorList>
            <person name="Leveau J.H."/>
            <person name="Gerards S."/>
            <person name="de Boer W."/>
            <person name="van Veen J.A."/>
        </authorList>
    </citation>
    <scope>NUCLEOTIDE SEQUENCE [LARGE SCALE GENOMIC DNA]</scope>
    <source>
        <strain evidence="1 2">Ter331</strain>
    </source>
</reference>
<reference evidence="1 2" key="3">
    <citation type="journal article" date="2008" name="FEMS Microbiol. Ecol.">
        <title>Identification and characterization of genes underlying chitinolysis in Collimonas fungivorans Ter331.</title>
        <authorList>
            <person name="Fritsche K."/>
            <person name="de Boer W."/>
            <person name="Gerards S."/>
            <person name="van den Berg M."/>
            <person name="van Veen J.A."/>
            <person name="Leveau J.H."/>
        </authorList>
    </citation>
    <scope>NUCLEOTIDE SEQUENCE [LARGE SCALE GENOMIC DNA]</scope>
    <source>
        <strain evidence="1 2">Ter331</strain>
    </source>
</reference>
<accession>G0AFP8</accession>
<dbReference type="HOGENOM" id="CLU_2698262_0_0_4"/>
<protein>
    <submittedName>
        <fullName evidence="1">Uncharacterized protein</fullName>
    </submittedName>
</protein>
<keyword evidence="2" id="KW-1185">Reference proteome</keyword>
<organism evidence="1 2">
    <name type="scientific">Collimonas fungivorans (strain Ter331)</name>
    <dbReference type="NCBI Taxonomy" id="1005048"/>
    <lineage>
        <taxon>Bacteria</taxon>
        <taxon>Pseudomonadati</taxon>
        <taxon>Pseudomonadota</taxon>
        <taxon>Betaproteobacteria</taxon>
        <taxon>Burkholderiales</taxon>
        <taxon>Oxalobacteraceae</taxon>
        <taxon>Collimonas</taxon>
    </lineage>
</organism>
<reference evidence="1 2" key="4">
    <citation type="journal article" date="2010" name="Environ. Microbiol.">
        <title>The bacterial genus Collimonas: mycophagy, weathering and other adaptive solutions to life in oligotrophic soil environments.</title>
        <authorList>
            <person name="Leveau J.H."/>
            <person name="Uroz S."/>
            <person name="de Boer W."/>
        </authorList>
    </citation>
    <scope>NUCLEOTIDE SEQUENCE [LARGE SCALE GENOMIC DNA]</scope>
    <source>
        <strain evidence="1 2">Ter331</strain>
    </source>
</reference>
<reference evidence="1 2" key="2">
    <citation type="journal article" date="2006" name="J. Microbiol. Methods">
        <title>Genomic flank-sequencing of plasposon insertion sites for rapid identification of functional genes.</title>
        <authorList>
            <person name="Leveau J.H."/>
            <person name="Gerards S."/>
            <person name="Fritsche K."/>
            <person name="Zondag G."/>
            <person name="van Veen J.A."/>
        </authorList>
    </citation>
    <scope>NUCLEOTIDE SEQUENCE [LARGE SCALE GENOMIC DNA]</scope>
    <source>
        <strain evidence="1 2">Ter331</strain>
    </source>
</reference>
<dbReference type="AlphaFoldDB" id="G0AFP8"/>
<dbReference type="Proteomes" id="UP000008392">
    <property type="component" value="Chromosome"/>
</dbReference>
<dbReference type="STRING" id="1005048.CFU_4316"/>